<evidence type="ECO:0000313" key="7">
    <source>
        <dbReference type="Proteomes" id="UP000244855"/>
    </source>
</evidence>
<dbReference type="InterPro" id="IPR029058">
    <property type="entry name" value="AB_hydrolase_fold"/>
</dbReference>
<evidence type="ECO:0000256" key="1">
    <source>
        <dbReference type="ARBA" id="ARBA00010088"/>
    </source>
</evidence>
<dbReference type="STRING" id="97972.A0A2V1DZ31"/>
<dbReference type="Pfam" id="PF08386">
    <property type="entry name" value="Abhydrolase_4"/>
    <property type="match status" value="1"/>
</dbReference>
<dbReference type="InterPro" id="IPR051601">
    <property type="entry name" value="Serine_prot/Carboxylest_S33"/>
</dbReference>
<feature type="compositionally biased region" description="Acidic residues" evidence="3">
    <location>
        <begin position="686"/>
        <end position="702"/>
    </location>
</feature>
<dbReference type="EMBL" id="KZ805342">
    <property type="protein sequence ID" value="PVI02455.1"/>
    <property type="molecule type" value="Genomic_DNA"/>
</dbReference>
<feature type="domain" description="Peptidase S33 tripeptidyl aminopeptidase-like C-terminal" evidence="5">
    <location>
        <begin position="486"/>
        <end position="596"/>
    </location>
</feature>
<reference evidence="6 7" key="1">
    <citation type="journal article" date="2018" name="Sci. Rep.">
        <title>Comparative genomics provides insights into the lifestyle and reveals functional heterogeneity of dark septate endophytic fungi.</title>
        <authorList>
            <person name="Knapp D.G."/>
            <person name="Nemeth J.B."/>
            <person name="Barry K."/>
            <person name="Hainaut M."/>
            <person name="Henrissat B."/>
            <person name="Johnson J."/>
            <person name="Kuo A."/>
            <person name="Lim J.H.P."/>
            <person name="Lipzen A."/>
            <person name="Nolan M."/>
            <person name="Ohm R.A."/>
            <person name="Tamas L."/>
            <person name="Grigoriev I.V."/>
            <person name="Spatafora J.W."/>
            <person name="Nagy L.G."/>
            <person name="Kovacs G.M."/>
        </authorList>
    </citation>
    <scope>NUCLEOTIDE SEQUENCE [LARGE SCALE GENOMIC DNA]</scope>
    <source>
        <strain evidence="6 7">DSE2036</strain>
    </source>
</reference>
<organism evidence="6 7">
    <name type="scientific">Periconia macrospinosa</name>
    <dbReference type="NCBI Taxonomy" id="97972"/>
    <lineage>
        <taxon>Eukaryota</taxon>
        <taxon>Fungi</taxon>
        <taxon>Dikarya</taxon>
        <taxon>Ascomycota</taxon>
        <taxon>Pezizomycotina</taxon>
        <taxon>Dothideomycetes</taxon>
        <taxon>Pleosporomycetidae</taxon>
        <taxon>Pleosporales</taxon>
        <taxon>Massarineae</taxon>
        <taxon>Periconiaceae</taxon>
        <taxon>Periconia</taxon>
    </lineage>
</organism>
<evidence type="ECO:0000313" key="6">
    <source>
        <dbReference type="EMBL" id="PVI02455.1"/>
    </source>
</evidence>
<dbReference type="Gene3D" id="3.40.50.1820">
    <property type="entry name" value="alpha/beta hydrolase"/>
    <property type="match status" value="2"/>
</dbReference>
<evidence type="ECO:0000256" key="2">
    <source>
        <dbReference type="ARBA" id="ARBA00022801"/>
    </source>
</evidence>
<dbReference type="Pfam" id="PF00561">
    <property type="entry name" value="Abhydrolase_1"/>
    <property type="match status" value="1"/>
</dbReference>
<dbReference type="InterPro" id="IPR013595">
    <property type="entry name" value="Pept_S33_TAP-like_C"/>
</dbReference>
<gene>
    <name evidence="6" type="ORF">DM02DRAFT_641198</name>
</gene>
<keyword evidence="7" id="KW-1185">Reference proteome</keyword>
<dbReference type="PANTHER" id="PTHR43248">
    <property type="entry name" value="2-SUCCINYL-6-HYDROXY-2,4-CYCLOHEXADIENE-1-CARBOXYLATE SYNTHASE"/>
    <property type="match status" value="1"/>
</dbReference>
<name>A0A2V1DZ31_9PLEO</name>
<comment type="similarity">
    <text evidence="1">Belongs to the peptidase S33 family.</text>
</comment>
<evidence type="ECO:0000256" key="3">
    <source>
        <dbReference type="SAM" id="MobiDB-lite"/>
    </source>
</evidence>
<feature type="domain" description="AB hydrolase-1" evidence="4">
    <location>
        <begin position="113"/>
        <end position="310"/>
    </location>
</feature>
<accession>A0A2V1DZ31</accession>
<dbReference type="InterPro" id="IPR000073">
    <property type="entry name" value="AB_hydrolase_1"/>
</dbReference>
<sequence>MIPPSNDDSRLRRRRWCILGEACCLLPFSTLLIGAGHSVTFCDSSRFPPHSFRFPFEGTEDLEFHPCYEDFQCARLLLPLDYFNGTYPDETVSIAITKLPAQVPVTDDRYGGPVLINPGGPGGSGVAMALSSAKNLQVVIDPAAGPPWASKDARFYDIIGFDPRGIGFTEPAARCMPDLPTSFSWQLRMSTEGMLGSSDAALGRLWSMAHAHGASCKQALDAEEGPDIKQYMSTASVATDMLRIAEKHAEWVEKKSPIVKDRIDDVDDTDDVKLQYWGFSYGTYLGSTFASMYPDRVGRLVLDGVVNVWDYDNSLGQGSLHDTEKGLMSFYTYCLAAGPEACPLTTSTSSIETIKLRVQSIIESVYHDPITIVSPDHGPEIFTYTDLKSIIFVSLYSPFFVFPFVAQLLAAVETRTGTLFHQIARGTRPTHIYQCPLGNSTTPATTWWTDGNVPPIAILCGDGRDQTSATLSEFHDYWRLLASISPATGAIWSMLRLMCTAWPIKAVYRFGGDDEADANYGAPNGTSHPILWVSNTADPVTPLASGRLMQARFPGSGLLVQDSAGHCSLALPTPCTITRIRDYFQRGELPAQHETCVPPVSAWSLNSTDPASPFYDPELGPPAEENEVRLFETEQRVYEAAAGMQEWAAGHEFLGGGGLVGERARAGGWGDPSYGYRSRFGSVVYGEDDYNDDDDDGDDDDNFPGLSPGS</sequence>
<protein>
    <submittedName>
        <fullName evidence="6">Alpha/beta-hydrolase</fullName>
    </submittedName>
</protein>
<proteinExistence type="inferred from homology"/>
<dbReference type="OrthoDB" id="425534at2759"/>
<keyword evidence="2 6" id="KW-0378">Hydrolase</keyword>
<dbReference type="GO" id="GO:0016787">
    <property type="term" value="F:hydrolase activity"/>
    <property type="evidence" value="ECO:0007669"/>
    <property type="project" value="UniProtKB-KW"/>
</dbReference>
<dbReference type="SUPFAM" id="SSF53474">
    <property type="entry name" value="alpha/beta-Hydrolases"/>
    <property type="match status" value="1"/>
</dbReference>
<evidence type="ECO:0000259" key="5">
    <source>
        <dbReference type="Pfam" id="PF08386"/>
    </source>
</evidence>
<dbReference type="Proteomes" id="UP000244855">
    <property type="component" value="Unassembled WGS sequence"/>
</dbReference>
<dbReference type="PANTHER" id="PTHR43248:SF25">
    <property type="entry name" value="AB HYDROLASE-1 DOMAIN-CONTAINING PROTEIN-RELATED"/>
    <property type="match status" value="1"/>
</dbReference>
<evidence type="ECO:0000259" key="4">
    <source>
        <dbReference type="Pfam" id="PF00561"/>
    </source>
</evidence>
<dbReference type="AlphaFoldDB" id="A0A2V1DZ31"/>
<feature type="region of interest" description="Disordered" evidence="3">
    <location>
        <begin position="685"/>
        <end position="710"/>
    </location>
</feature>